<evidence type="ECO:0000313" key="1">
    <source>
        <dbReference type="EMBL" id="OPA77251.1"/>
    </source>
</evidence>
<evidence type="ECO:0008006" key="3">
    <source>
        <dbReference type="Google" id="ProtNLM"/>
    </source>
</evidence>
<dbReference type="InterPro" id="IPR006521">
    <property type="entry name" value="Tail_protein_I"/>
</dbReference>
<accession>A0AAX0L9D7</accession>
<gene>
    <name evidence="1" type="ORF">BFG04_03920</name>
</gene>
<dbReference type="Proteomes" id="UP000189728">
    <property type="component" value="Unassembled WGS sequence"/>
</dbReference>
<dbReference type="Pfam" id="PF09684">
    <property type="entry name" value="Tail_P2_I"/>
    <property type="match status" value="1"/>
</dbReference>
<proteinExistence type="predicted"/>
<sequence>MFDVEPKSRSLEETKELLKEQIKTYFNEGTFNAIEKALRGLYADTKISNWYEYDGEPYHFKIELDSSKNGVNFDELTKVDEIANTYKNVRSVFDGASIKVGINTNINAASFTSISEDIVIYPAQIKNISTNNNYFIGSYTKLAEIISTQTINLKGELE</sequence>
<evidence type="ECO:0000313" key="2">
    <source>
        <dbReference type="Proteomes" id="UP000189728"/>
    </source>
</evidence>
<dbReference type="RefSeq" id="WP_078387722.1">
    <property type="nucleotide sequence ID" value="NZ_CP012546.1"/>
</dbReference>
<comment type="caution">
    <text evidence="1">The sequence shown here is derived from an EMBL/GenBank/DDBJ whole genome shotgun (WGS) entry which is preliminary data.</text>
</comment>
<name>A0AAX0L9D7_9BACT</name>
<protein>
    <recommendedName>
        <fullName evidence="3">Phage P2 family tail protein</fullName>
    </recommendedName>
</protein>
<dbReference type="AlphaFoldDB" id="A0AAX0L9D7"/>
<dbReference type="EMBL" id="MCRK01000036">
    <property type="protein sequence ID" value="OPA77251.1"/>
    <property type="molecule type" value="Genomic_DNA"/>
</dbReference>
<organism evidence="1 2">
    <name type="scientific">Campylobacter pinnipediorum subsp. pinnipediorum</name>
    <dbReference type="NCBI Taxonomy" id="1660067"/>
    <lineage>
        <taxon>Bacteria</taxon>
        <taxon>Pseudomonadati</taxon>
        <taxon>Campylobacterota</taxon>
        <taxon>Epsilonproteobacteria</taxon>
        <taxon>Campylobacterales</taxon>
        <taxon>Campylobacteraceae</taxon>
        <taxon>Campylobacter</taxon>
    </lineage>
</organism>
<reference evidence="1 2" key="1">
    <citation type="submission" date="2016-08" db="EMBL/GenBank/DDBJ databases">
        <title>Campylobacter species from sea mammals.</title>
        <authorList>
            <person name="Gilbert M.J."/>
            <person name="Byrne B.A."/>
            <person name="Zomer A.L."/>
            <person name="Wagenaar J.A."/>
        </authorList>
    </citation>
    <scope>NUCLEOTIDE SEQUENCE [LARGE SCALE GENOMIC DNA]</scope>
    <source>
        <strain evidence="1 2">1105248</strain>
    </source>
</reference>